<evidence type="ECO:0000256" key="4">
    <source>
        <dbReference type="ARBA" id="ARBA00022960"/>
    </source>
</evidence>
<comment type="similarity">
    <text evidence="2">Belongs to the YkuD family.</text>
</comment>
<keyword evidence="6 7" id="KW-0961">Cell wall biogenesis/degradation</keyword>
<sequence>MAIGSAAIASIGFDRKSLLLDVLRLCLLSALLSGCTQSLPERAQQKAPDAEPEQSAEQSAATATTDPEAEDAPLPWPPPNGDIPQPQEAAAVGKMFEWHGDGRRVSRIVIDTDTQQARFFDGKELVGWSTVATGVSSHRTPTGEFSILEKVVNKRSNLYGRIYDGNGKLVKRNARAGSDAVPSGGRFVGAKMPHFMRMTYDGIGMHAGPIPRPGSPASHGCIRMPSQLADRLFKQVDAGTRVTVIGSQGPSYGNYAERVKAQQGEARAARAAAQARRDGDPLGALDAEIAALRGEDLPPPASSGDSEAASSPSSRGSEEETTGRRATRSTGDQPSDASGAAGTQETLEASGNAQPSGSESQNVQPASAQPVSAQTSSDQTSSAQPSNEEPPSVAPSGSDESAPGAEGSPASQAAGSVTPPSVPAT</sequence>
<evidence type="ECO:0000313" key="11">
    <source>
        <dbReference type="Proteomes" id="UP001432180"/>
    </source>
</evidence>
<dbReference type="PANTHER" id="PTHR30582">
    <property type="entry name" value="L,D-TRANSPEPTIDASE"/>
    <property type="match status" value="1"/>
</dbReference>
<name>A0ABZ0S6R6_9GAMM</name>
<dbReference type="PROSITE" id="PS52029">
    <property type="entry name" value="LD_TPASE"/>
    <property type="match status" value="1"/>
</dbReference>
<feature type="compositionally biased region" description="Low complexity" evidence="8">
    <location>
        <begin position="372"/>
        <end position="386"/>
    </location>
</feature>
<keyword evidence="4 7" id="KW-0133">Cell shape</keyword>
<feature type="compositionally biased region" description="Low complexity" evidence="8">
    <location>
        <begin position="302"/>
        <end position="315"/>
    </location>
</feature>
<feature type="active site" description="Proton donor/acceptor" evidence="7">
    <location>
        <position position="206"/>
    </location>
</feature>
<dbReference type="InterPro" id="IPR038063">
    <property type="entry name" value="Transpep_catalytic_dom"/>
</dbReference>
<feature type="active site" description="Nucleophile" evidence="7">
    <location>
        <position position="221"/>
    </location>
</feature>
<proteinExistence type="inferred from homology"/>
<feature type="region of interest" description="Disordered" evidence="8">
    <location>
        <begin position="294"/>
        <end position="425"/>
    </location>
</feature>
<reference evidence="10 11" key="1">
    <citation type="journal article" date="2023" name="Microorganisms">
        <title>Thiorhodovibrio frisius and Trv. litoralis spp. nov., Two Novel Members from a Clade of Fastidious Purple Sulfur Bacteria That Exhibit Unique Red-Shifted Light-Harvesting Capabilities.</title>
        <authorList>
            <person name="Methner A."/>
            <person name="Kuzyk S.B."/>
            <person name="Petersen J."/>
            <person name="Bauer S."/>
            <person name="Brinkmann H."/>
            <person name="Sichau K."/>
            <person name="Wanner G."/>
            <person name="Wolf J."/>
            <person name="Neumann-Schaal M."/>
            <person name="Henke P."/>
            <person name="Tank M."/>
            <person name="Sproer C."/>
            <person name="Bunk B."/>
            <person name="Overmann J."/>
        </authorList>
    </citation>
    <scope>NUCLEOTIDE SEQUENCE [LARGE SCALE GENOMIC DNA]</scope>
    <source>
        <strain evidence="10 11">DSM 6702</strain>
    </source>
</reference>
<feature type="compositionally biased region" description="Polar residues" evidence="8">
    <location>
        <begin position="333"/>
        <end position="371"/>
    </location>
</feature>
<dbReference type="Pfam" id="PF03734">
    <property type="entry name" value="YkuD"/>
    <property type="match status" value="1"/>
</dbReference>
<evidence type="ECO:0000256" key="7">
    <source>
        <dbReference type="PROSITE-ProRule" id="PRU01373"/>
    </source>
</evidence>
<gene>
    <name evidence="10" type="ORF">Thiowin_01637</name>
</gene>
<evidence type="ECO:0000259" key="9">
    <source>
        <dbReference type="PROSITE" id="PS52029"/>
    </source>
</evidence>
<evidence type="ECO:0000313" key="10">
    <source>
        <dbReference type="EMBL" id="WPL16670.1"/>
    </source>
</evidence>
<evidence type="ECO:0000256" key="5">
    <source>
        <dbReference type="ARBA" id="ARBA00022984"/>
    </source>
</evidence>
<protein>
    <submittedName>
        <fullName evidence="10">L,D-transpeptidase catalytic domain</fullName>
    </submittedName>
</protein>
<feature type="compositionally biased region" description="Polar residues" evidence="8">
    <location>
        <begin position="409"/>
        <end position="419"/>
    </location>
</feature>
<dbReference type="Proteomes" id="UP001432180">
    <property type="component" value="Chromosome"/>
</dbReference>
<evidence type="ECO:0000256" key="2">
    <source>
        <dbReference type="ARBA" id="ARBA00005992"/>
    </source>
</evidence>
<dbReference type="InterPro" id="IPR050979">
    <property type="entry name" value="LD-transpeptidase"/>
</dbReference>
<keyword evidence="5 7" id="KW-0573">Peptidoglycan synthesis</keyword>
<evidence type="ECO:0000256" key="1">
    <source>
        <dbReference type="ARBA" id="ARBA00004752"/>
    </source>
</evidence>
<organism evidence="10 11">
    <name type="scientific">Thiorhodovibrio winogradskyi</name>
    <dbReference type="NCBI Taxonomy" id="77007"/>
    <lineage>
        <taxon>Bacteria</taxon>
        <taxon>Pseudomonadati</taxon>
        <taxon>Pseudomonadota</taxon>
        <taxon>Gammaproteobacteria</taxon>
        <taxon>Chromatiales</taxon>
        <taxon>Chromatiaceae</taxon>
        <taxon>Thiorhodovibrio</taxon>
    </lineage>
</organism>
<dbReference type="SUPFAM" id="SSF141523">
    <property type="entry name" value="L,D-transpeptidase catalytic domain-like"/>
    <property type="match status" value="1"/>
</dbReference>
<accession>A0ABZ0S6R6</accession>
<feature type="domain" description="L,D-TPase catalytic" evidence="9">
    <location>
        <begin position="106"/>
        <end position="245"/>
    </location>
</feature>
<dbReference type="PANTHER" id="PTHR30582:SF2">
    <property type="entry name" value="L,D-TRANSPEPTIDASE YCIB-RELATED"/>
    <property type="match status" value="1"/>
</dbReference>
<dbReference type="RefSeq" id="WP_328987213.1">
    <property type="nucleotide sequence ID" value="NZ_CP121472.1"/>
</dbReference>
<dbReference type="Gene3D" id="2.40.440.10">
    <property type="entry name" value="L,D-transpeptidase catalytic domain-like"/>
    <property type="match status" value="1"/>
</dbReference>
<keyword evidence="3" id="KW-0808">Transferase</keyword>
<feature type="region of interest" description="Disordered" evidence="8">
    <location>
        <begin position="42"/>
        <end position="86"/>
    </location>
</feature>
<dbReference type="EMBL" id="CP121472">
    <property type="protein sequence ID" value="WPL16670.1"/>
    <property type="molecule type" value="Genomic_DNA"/>
</dbReference>
<evidence type="ECO:0000256" key="3">
    <source>
        <dbReference type="ARBA" id="ARBA00022679"/>
    </source>
</evidence>
<feature type="compositionally biased region" description="Low complexity" evidence="8">
    <location>
        <begin position="53"/>
        <end position="66"/>
    </location>
</feature>
<dbReference type="CDD" id="cd16913">
    <property type="entry name" value="YkuD_like"/>
    <property type="match status" value="1"/>
</dbReference>
<evidence type="ECO:0000256" key="8">
    <source>
        <dbReference type="SAM" id="MobiDB-lite"/>
    </source>
</evidence>
<dbReference type="InterPro" id="IPR005490">
    <property type="entry name" value="LD_TPept_cat_dom"/>
</dbReference>
<evidence type="ECO:0000256" key="6">
    <source>
        <dbReference type="ARBA" id="ARBA00023316"/>
    </source>
</evidence>
<comment type="pathway">
    <text evidence="1 7">Cell wall biogenesis; peptidoglycan biosynthesis.</text>
</comment>
<keyword evidence="11" id="KW-1185">Reference proteome</keyword>